<organism evidence="2 3">
    <name type="scientific">Biomphalaria glabrata</name>
    <name type="common">Bloodfluke planorb</name>
    <name type="synonym">Freshwater snail</name>
    <dbReference type="NCBI Taxonomy" id="6526"/>
    <lineage>
        <taxon>Eukaryota</taxon>
        <taxon>Metazoa</taxon>
        <taxon>Spiralia</taxon>
        <taxon>Lophotrochozoa</taxon>
        <taxon>Mollusca</taxon>
        <taxon>Gastropoda</taxon>
        <taxon>Heterobranchia</taxon>
        <taxon>Euthyneura</taxon>
        <taxon>Panpulmonata</taxon>
        <taxon>Hygrophila</taxon>
        <taxon>Lymnaeoidea</taxon>
        <taxon>Planorbidae</taxon>
        <taxon>Biomphalaria</taxon>
    </lineage>
</organism>
<reference evidence="3" key="1">
    <citation type="submission" date="2025-08" db="UniProtKB">
        <authorList>
            <consortium name="RefSeq"/>
        </authorList>
    </citation>
    <scope>IDENTIFICATION</scope>
</reference>
<feature type="chain" id="PRO_5040735255" evidence="1">
    <location>
        <begin position="20"/>
        <end position="199"/>
    </location>
</feature>
<dbReference type="OMA" id="MESFNIC"/>
<accession>A0A9W3B8P4</accession>
<evidence type="ECO:0000313" key="2">
    <source>
        <dbReference type="Proteomes" id="UP001165740"/>
    </source>
</evidence>
<dbReference type="GeneID" id="106076778"/>
<gene>
    <name evidence="3" type="primary">LOC106076778</name>
</gene>
<evidence type="ECO:0000313" key="3">
    <source>
        <dbReference type="RefSeq" id="XP_055895929.1"/>
    </source>
</evidence>
<sequence>MHRLLLLCCISTVLTISDAANVAKRDEQCTGLLQCSALLSKMETSSFGPLHDKEQYKQLCQKNGELQKCYNDNKDDCEDLTLSNMLHGGIQTIDFFCSAEGKEELDSIKDSPCVDDQTTFLSAKEEMKKCEQTFQKQFLVAMSSEEKMESFNICLHLDQLRSCILGSVENHCGQKFGIIARKLFDIEYQPFATELDCGQ</sequence>
<protein>
    <submittedName>
        <fullName evidence="3">Uncharacterized protein LOC106076778</fullName>
    </submittedName>
</protein>
<name>A0A9W3B8P4_BIOGL</name>
<dbReference type="OrthoDB" id="6212534at2759"/>
<feature type="signal peptide" evidence="1">
    <location>
        <begin position="1"/>
        <end position="19"/>
    </location>
</feature>
<dbReference type="AlphaFoldDB" id="A0A9W3B8P4"/>
<evidence type="ECO:0000256" key="1">
    <source>
        <dbReference type="SAM" id="SignalP"/>
    </source>
</evidence>
<keyword evidence="1" id="KW-0732">Signal</keyword>
<keyword evidence="2" id="KW-1185">Reference proteome</keyword>
<dbReference type="Proteomes" id="UP001165740">
    <property type="component" value="Chromosome 9"/>
</dbReference>
<proteinExistence type="predicted"/>
<dbReference type="RefSeq" id="XP_055895929.1">
    <property type="nucleotide sequence ID" value="XM_056039954.1"/>
</dbReference>